<gene>
    <name evidence="1" type="ORF">CVO76_13285</name>
</gene>
<dbReference type="AlphaFoldDB" id="A0A2L0UGY5"/>
<accession>A0A2L0UGY5</accession>
<reference evidence="1 2" key="1">
    <citation type="submission" date="2017-11" db="EMBL/GenBank/DDBJ databases">
        <title>Draft genome of Arthrobacter agilis strain UMCV2, a plant growth-promoting rhizobacterium and biocontrol capacity of phytopathogenic fungi.</title>
        <authorList>
            <person name="Martinez-Camara R."/>
            <person name="Santoyo G."/>
            <person name="Moreno-Hagelsieb G."/>
            <person name="Valencia-Cantero E."/>
        </authorList>
    </citation>
    <scope>NUCLEOTIDE SEQUENCE [LARGE SCALE GENOMIC DNA]</scope>
    <source>
        <strain evidence="1 2">UMCV2</strain>
    </source>
</reference>
<proteinExistence type="predicted"/>
<sequence length="128" mass="13157">MVITGLIAVVLFTGCASGEVEEGTPSGPTSFAGISDPVSGTYIGTGIIELGEPPDNATHIDTRLTCLSAGNLIMEDGLTVICPTGSASTTALSSFELVPGKQSVTITAEDPSTKYKLDAVYQDRSSDR</sequence>
<dbReference type="EMBL" id="CP024915">
    <property type="protein sequence ID" value="AUZ88503.1"/>
    <property type="molecule type" value="Genomic_DNA"/>
</dbReference>
<protein>
    <submittedName>
        <fullName evidence="1">Uncharacterized protein</fullName>
    </submittedName>
</protein>
<name>A0A2L0UGY5_9MICC</name>
<dbReference type="Proteomes" id="UP000239187">
    <property type="component" value="Chromosome"/>
</dbReference>
<evidence type="ECO:0000313" key="1">
    <source>
        <dbReference type="EMBL" id="AUZ88503.1"/>
    </source>
</evidence>
<organism evidence="1 2">
    <name type="scientific">Arthrobacter agilis</name>
    <dbReference type="NCBI Taxonomy" id="37921"/>
    <lineage>
        <taxon>Bacteria</taxon>
        <taxon>Bacillati</taxon>
        <taxon>Actinomycetota</taxon>
        <taxon>Actinomycetes</taxon>
        <taxon>Micrococcales</taxon>
        <taxon>Micrococcaceae</taxon>
        <taxon>Arthrobacter</taxon>
    </lineage>
</organism>
<evidence type="ECO:0000313" key="2">
    <source>
        <dbReference type="Proteomes" id="UP000239187"/>
    </source>
</evidence>